<dbReference type="InterPro" id="IPR055927">
    <property type="entry name" value="DUF7504"/>
</dbReference>
<evidence type="ECO:0000313" key="1">
    <source>
        <dbReference type="EMBL" id="MFC7082174.1"/>
    </source>
</evidence>
<sequence length="217" mass="22705">MSVSETAAFEISDLPLDPIEDGTSILLTGDDADALETVFYRFVSARDDERSLVLATDANGSAVNRALDDAADGASERSTVLTCEGPDAGSNVTTVGDITDLTGLGMQFSSLVAESESQAPRFRAGILLCSSICREIEDTRSVFRFLNSNLLSPLRRNEAVGVCALDTSVEVGTDTGSLVAGMKTSFAASVEVERTGPDSATLHVSGLGDDRSIDVSL</sequence>
<dbReference type="GeneID" id="79304437"/>
<name>A0ABD5WNX4_9EURY</name>
<organism evidence="1 2">
    <name type="scientific">Halorussus caseinilyticus</name>
    <dbReference type="NCBI Taxonomy" id="3034025"/>
    <lineage>
        <taxon>Archaea</taxon>
        <taxon>Methanobacteriati</taxon>
        <taxon>Methanobacteriota</taxon>
        <taxon>Stenosarchaea group</taxon>
        <taxon>Halobacteria</taxon>
        <taxon>Halobacteriales</taxon>
        <taxon>Haladaptataceae</taxon>
        <taxon>Halorussus</taxon>
    </lineage>
</organism>
<accession>A0ABD5WNX4</accession>
<proteinExistence type="predicted"/>
<gene>
    <name evidence="1" type="ORF">ACFQJ6_20885</name>
</gene>
<comment type="caution">
    <text evidence="1">The sequence shown here is derived from an EMBL/GenBank/DDBJ whole genome shotgun (WGS) entry which is preliminary data.</text>
</comment>
<dbReference type="Pfam" id="PF24336">
    <property type="entry name" value="DUF7504"/>
    <property type="match status" value="1"/>
</dbReference>
<reference evidence="1 2" key="1">
    <citation type="journal article" date="2019" name="Int. J. Syst. Evol. Microbiol.">
        <title>The Global Catalogue of Microorganisms (GCM) 10K type strain sequencing project: providing services to taxonomists for standard genome sequencing and annotation.</title>
        <authorList>
            <consortium name="The Broad Institute Genomics Platform"/>
            <consortium name="The Broad Institute Genome Sequencing Center for Infectious Disease"/>
            <person name="Wu L."/>
            <person name="Ma J."/>
        </authorList>
    </citation>
    <scope>NUCLEOTIDE SEQUENCE [LARGE SCALE GENOMIC DNA]</scope>
    <source>
        <strain evidence="1 2">DT72</strain>
    </source>
</reference>
<protein>
    <submittedName>
        <fullName evidence="1">Uncharacterized protein</fullName>
    </submittedName>
</protein>
<dbReference type="EMBL" id="JBHSZH010000005">
    <property type="protein sequence ID" value="MFC7082174.1"/>
    <property type="molecule type" value="Genomic_DNA"/>
</dbReference>
<keyword evidence="2" id="KW-1185">Reference proteome</keyword>
<dbReference type="RefSeq" id="WP_276279846.1">
    <property type="nucleotide sequence ID" value="NZ_CP119809.1"/>
</dbReference>
<evidence type="ECO:0000313" key="2">
    <source>
        <dbReference type="Proteomes" id="UP001596407"/>
    </source>
</evidence>
<dbReference type="Proteomes" id="UP001596407">
    <property type="component" value="Unassembled WGS sequence"/>
</dbReference>
<dbReference type="AlphaFoldDB" id="A0ABD5WNX4"/>